<evidence type="ECO:0000256" key="1">
    <source>
        <dbReference type="ARBA" id="ARBA00022475"/>
    </source>
</evidence>
<feature type="transmembrane region" description="Helical" evidence="6">
    <location>
        <begin position="35"/>
        <end position="53"/>
    </location>
</feature>
<evidence type="ECO:0000256" key="2">
    <source>
        <dbReference type="ARBA" id="ARBA00022618"/>
    </source>
</evidence>
<evidence type="ECO:0000256" key="5">
    <source>
        <dbReference type="ARBA" id="ARBA00023306"/>
    </source>
</evidence>
<dbReference type="Pfam" id="PF03799">
    <property type="entry name" value="FtsQ_DivIB_C"/>
    <property type="match status" value="1"/>
</dbReference>
<comment type="subcellular location">
    <subcellularLocation>
        <location evidence="6">Cell membrane</location>
        <topology evidence="6">Single-pass type II membrane protein</topology>
    </subcellularLocation>
    <text evidence="6">Localizes to the division septum.</text>
</comment>
<dbReference type="InterPro" id="IPR050487">
    <property type="entry name" value="FtsQ_DivIB"/>
</dbReference>
<evidence type="ECO:0000256" key="3">
    <source>
        <dbReference type="ARBA" id="ARBA00022692"/>
    </source>
</evidence>
<evidence type="ECO:0000259" key="8">
    <source>
        <dbReference type="Pfam" id="PF08478"/>
    </source>
</evidence>
<keyword evidence="5 6" id="KW-0131">Cell cycle</keyword>
<reference evidence="9 10" key="1">
    <citation type="journal article" date="2022" name="Int. J. Syst. Evol. Microbiol.">
        <title>Apilactobacillus apisilvae sp. nov., Nicolia spurrieriana gen. nov. sp. nov., Bombilactobacillus folatiphilus sp. nov. and Bombilactobacillus thymidiniphilus sp. nov., four new lactic acid bacterial isolates from stingless bees Tetragonula carbonaria and Austroplebeia australis.</title>
        <authorList>
            <person name="Oliphant S.A."/>
            <person name="Watson-Haigh N.S."/>
            <person name="Sumby K.M."/>
            <person name="Gardner J."/>
            <person name="Groom S."/>
            <person name="Jiranek V."/>
        </authorList>
    </citation>
    <scope>NUCLEOTIDE SEQUENCE [LARGE SCALE GENOMIC DNA]</scope>
    <source>
        <strain evidence="9 10">SG4_A1</strain>
    </source>
</reference>
<dbReference type="RefSeq" id="WP_249512976.1">
    <property type="nucleotide sequence ID" value="NZ_CP093365.1"/>
</dbReference>
<sequence>MLRQKKDKLISFDNDYQPKEQQPKKVHWWNKISPISYLVVLLVTLVIFISYLVSPIGHVQQIMVSGTNYLGAQQVIDASKISHNSLVLQTIIQKPTIKKQIKNRVPLIKDVDYHYDGYNKLKIKVREYQTVGFVVQNNGYYRVLENKKIIQPKLRQPIGNFPVYQTFGAKTSLSEIVKFYLAVPHALKSDISEVHGSKDIKNHPYRLTIYMNDGNMVIGDIRTLAAKLKYYPAITKQMSDKGIVNLEIGAYSKPYPSKKE</sequence>
<keyword evidence="6" id="KW-0472">Membrane</keyword>
<dbReference type="InterPro" id="IPR005548">
    <property type="entry name" value="Cell_div_FtsQ/DivIB_C"/>
</dbReference>
<dbReference type="InterPro" id="IPR013685">
    <property type="entry name" value="POTRA_FtsQ_type"/>
</dbReference>
<evidence type="ECO:0000313" key="10">
    <source>
        <dbReference type="Proteomes" id="UP000831947"/>
    </source>
</evidence>
<evidence type="ECO:0000256" key="4">
    <source>
        <dbReference type="ARBA" id="ARBA00022989"/>
    </source>
</evidence>
<accession>A0ABY4PE49</accession>
<comment type="similarity">
    <text evidence="6">Belongs to the FtsQ/DivIB family. DivIB subfamily.</text>
</comment>
<keyword evidence="10" id="KW-1185">Reference proteome</keyword>
<gene>
    <name evidence="6" type="primary">divIB</name>
    <name evidence="9" type="ORF">MOO47_00885</name>
</gene>
<dbReference type="PANTHER" id="PTHR37820:SF1">
    <property type="entry name" value="CELL DIVISION PROTEIN FTSQ"/>
    <property type="match status" value="1"/>
</dbReference>
<keyword evidence="4 6" id="KW-1133">Transmembrane helix</keyword>
<feature type="domain" description="Cell division protein FtsQ/DivIB C-terminal" evidence="7">
    <location>
        <begin position="135"/>
        <end position="238"/>
    </location>
</feature>
<evidence type="ECO:0000256" key="6">
    <source>
        <dbReference type="HAMAP-Rule" id="MF_00912"/>
    </source>
</evidence>
<evidence type="ECO:0000313" key="9">
    <source>
        <dbReference type="EMBL" id="UQS83791.1"/>
    </source>
</evidence>
<dbReference type="Proteomes" id="UP000831947">
    <property type="component" value="Chromosome"/>
</dbReference>
<dbReference type="Pfam" id="PF08478">
    <property type="entry name" value="POTRA_1"/>
    <property type="match status" value="1"/>
</dbReference>
<comment type="function">
    <text evidence="6">Cell division protein that may be involved in stabilizing or promoting the assembly of the division complex.</text>
</comment>
<keyword evidence="2 6" id="KW-0132">Cell division</keyword>
<feature type="domain" description="POTRA" evidence="8">
    <location>
        <begin position="59"/>
        <end position="128"/>
    </location>
</feature>
<keyword evidence="1 6" id="KW-1003">Cell membrane</keyword>
<protein>
    <recommendedName>
        <fullName evidence="6">Cell division protein DivIB</fullName>
    </recommendedName>
</protein>
<dbReference type="EMBL" id="CP093365">
    <property type="protein sequence ID" value="UQS83791.1"/>
    <property type="molecule type" value="Genomic_DNA"/>
</dbReference>
<dbReference type="Gene3D" id="3.40.50.10960">
    <property type="match status" value="1"/>
</dbReference>
<proteinExistence type="inferred from homology"/>
<keyword evidence="3 6" id="KW-0812">Transmembrane</keyword>
<name>A0ABY4PE49_9LACO</name>
<dbReference type="PANTHER" id="PTHR37820">
    <property type="entry name" value="CELL DIVISION PROTEIN DIVIB"/>
    <property type="match status" value="1"/>
</dbReference>
<dbReference type="InterPro" id="IPR026580">
    <property type="entry name" value="DivIB"/>
</dbReference>
<dbReference type="HAMAP" id="MF_00912">
    <property type="entry name" value="DivIB"/>
    <property type="match status" value="1"/>
</dbReference>
<evidence type="ECO:0000259" key="7">
    <source>
        <dbReference type="Pfam" id="PF03799"/>
    </source>
</evidence>
<organism evidence="9 10">
    <name type="scientific">Bombilactobacillus thymidiniphilus</name>
    <dbReference type="NCBI Taxonomy" id="2923363"/>
    <lineage>
        <taxon>Bacteria</taxon>
        <taxon>Bacillati</taxon>
        <taxon>Bacillota</taxon>
        <taxon>Bacilli</taxon>
        <taxon>Lactobacillales</taxon>
        <taxon>Lactobacillaceae</taxon>
        <taxon>Bombilactobacillus</taxon>
    </lineage>
</organism>